<dbReference type="SUPFAM" id="SSF63737">
    <property type="entry name" value="Leukotriene A4 hydrolase N-terminal domain"/>
    <property type="match status" value="1"/>
</dbReference>
<dbReference type="GO" id="GO:0005737">
    <property type="term" value="C:cytoplasm"/>
    <property type="evidence" value="ECO:0007669"/>
    <property type="project" value="TreeGrafter"/>
</dbReference>
<dbReference type="OrthoDB" id="10031169at2759"/>
<keyword evidence="4" id="KW-1185">Reference proteome</keyword>
<sequence>MFGFILAAINADLNRRLDEKNHQSDTTSAVTDPITTPSTNEVNSTTTTTTTTTTVSPLHTTADEKTTVAQEDSGAKTNNHGRKHLQTGHFTGNVKIDLAISSSIYEFAIHTHLLNISSVKFTLPGSNVEVESYEHHAKLEQLKIYLTNSVGPTNNSTLEIDFSGSLNDKIVGFYRSAYKDNEGNASERAEDDDEHLHK</sequence>
<evidence type="ECO:0000313" key="4">
    <source>
        <dbReference type="Proteomes" id="UP001153620"/>
    </source>
</evidence>
<dbReference type="PANTHER" id="PTHR11533">
    <property type="entry name" value="PROTEASE M1 ZINC METALLOPROTEASE"/>
    <property type="match status" value="1"/>
</dbReference>
<protein>
    <recommendedName>
        <fullName evidence="2">Aminopeptidase N-like N-terminal domain-containing protein</fullName>
    </recommendedName>
</protein>
<evidence type="ECO:0000259" key="2">
    <source>
        <dbReference type="Pfam" id="PF17900"/>
    </source>
</evidence>
<evidence type="ECO:0000313" key="3">
    <source>
        <dbReference type="EMBL" id="CAG9806700.1"/>
    </source>
</evidence>
<dbReference type="InterPro" id="IPR050344">
    <property type="entry name" value="Peptidase_M1_aminopeptidases"/>
</dbReference>
<feature type="region of interest" description="Disordered" evidence="1">
    <location>
        <begin position="19"/>
        <end position="87"/>
    </location>
</feature>
<reference evidence="3" key="1">
    <citation type="submission" date="2022-01" db="EMBL/GenBank/DDBJ databases">
        <authorList>
            <person name="King R."/>
        </authorList>
    </citation>
    <scope>NUCLEOTIDE SEQUENCE</scope>
</reference>
<dbReference type="InterPro" id="IPR042097">
    <property type="entry name" value="Aminopeptidase_N-like_N_sf"/>
</dbReference>
<dbReference type="PANTHER" id="PTHR11533:SF174">
    <property type="entry name" value="PUROMYCIN-SENSITIVE AMINOPEPTIDASE-RELATED"/>
    <property type="match status" value="1"/>
</dbReference>
<dbReference type="GO" id="GO:0005615">
    <property type="term" value="C:extracellular space"/>
    <property type="evidence" value="ECO:0007669"/>
    <property type="project" value="TreeGrafter"/>
</dbReference>
<accession>A0A9N9RZD0</accession>
<organism evidence="3 4">
    <name type="scientific">Chironomus riparius</name>
    <dbReference type="NCBI Taxonomy" id="315576"/>
    <lineage>
        <taxon>Eukaryota</taxon>
        <taxon>Metazoa</taxon>
        <taxon>Ecdysozoa</taxon>
        <taxon>Arthropoda</taxon>
        <taxon>Hexapoda</taxon>
        <taxon>Insecta</taxon>
        <taxon>Pterygota</taxon>
        <taxon>Neoptera</taxon>
        <taxon>Endopterygota</taxon>
        <taxon>Diptera</taxon>
        <taxon>Nematocera</taxon>
        <taxon>Chironomoidea</taxon>
        <taxon>Chironomidae</taxon>
        <taxon>Chironominae</taxon>
        <taxon>Chironomus</taxon>
    </lineage>
</organism>
<evidence type="ECO:0000256" key="1">
    <source>
        <dbReference type="SAM" id="MobiDB-lite"/>
    </source>
</evidence>
<dbReference type="Pfam" id="PF17900">
    <property type="entry name" value="Peptidase_M1_N"/>
    <property type="match status" value="1"/>
</dbReference>
<dbReference type="GO" id="GO:0006508">
    <property type="term" value="P:proteolysis"/>
    <property type="evidence" value="ECO:0007669"/>
    <property type="project" value="TreeGrafter"/>
</dbReference>
<dbReference type="GO" id="GO:0070006">
    <property type="term" value="F:metalloaminopeptidase activity"/>
    <property type="evidence" value="ECO:0007669"/>
    <property type="project" value="TreeGrafter"/>
</dbReference>
<dbReference type="Proteomes" id="UP001153620">
    <property type="component" value="Chromosome 3"/>
</dbReference>
<feature type="compositionally biased region" description="Polar residues" evidence="1">
    <location>
        <begin position="24"/>
        <end position="34"/>
    </location>
</feature>
<feature type="compositionally biased region" description="Low complexity" evidence="1">
    <location>
        <begin position="35"/>
        <end position="60"/>
    </location>
</feature>
<dbReference type="GO" id="GO:0016020">
    <property type="term" value="C:membrane"/>
    <property type="evidence" value="ECO:0007669"/>
    <property type="project" value="TreeGrafter"/>
</dbReference>
<name>A0A9N9RZD0_9DIPT</name>
<gene>
    <name evidence="3" type="ORF">CHIRRI_LOCUS9555</name>
</gene>
<dbReference type="AlphaFoldDB" id="A0A9N9RZD0"/>
<dbReference type="Gene3D" id="2.60.40.1730">
    <property type="entry name" value="tricorn interacting facor f3 domain"/>
    <property type="match status" value="1"/>
</dbReference>
<dbReference type="GO" id="GO:0043171">
    <property type="term" value="P:peptide catabolic process"/>
    <property type="evidence" value="ECO:0007669"/>
    <property type="project" value="TreeGrafter"/>
</dbReference>
<dbReference type="GO" id="GO:0008270">
    <property type="term" value="F:zinc ion binding"/>
    <property type="evidence" value="ECO:0007669"/>
    <property type="project" value="TreeGrafter"/>
</dbReference>
<reference evidence="3" key="2">
    <citation type="submission" date="2022-10" db="EMBL/GenBank/DDBJ databases">
        <authorList>
            <consortium name="ENA_rothamsted_submissions"/>
            <consortium name="culmorum"/>
            <person name="King R."/>
        </authorList>
    </citation>
    <scope>NUCLEOTIDE SEQUENCE</scope>
</reference>
<dbReference type="EMBL" id="OU895879">
    <property type="protein sequence ID" value="CAG9806700.1"/>
    <property type="molecule type" value="Genomic_DNA"/>
</dbReference>
<proteinExistence type="predicted"/>
<feature type="domain" description="Aminopeptidase N-like N-terminal" evidence="2">
    <location>
        <begin position="86"/>
        <end position="184"/>
    </location>
</feature>
<dbReference type="GO" id="GO:0042277">
    <property type="term" value="F:peptide binding"/>
    <property type="evidence" value="ECO:0007669"/>
    <property type="project" value="TreeGrafter"/>
</dbReference>
<feature type="compositionally biased region" description="Polar residues" evidence="1">
    <location>
        <begin position="67"/>
        <end position="78"/>
    </location>
</feature>
<dbReference type="InterPro" id="IPR045357">
    <property type="entry name" value="Aminopeptidase_N-like_N"/>
</dbReference>